<dbReference type="InterPro" id="IPR000873">
    <property type="entry name" value="AMP-dep_synth/lig_dom"/>
</dbReference>
<keyword evidence="2 5" id="KW-0436">Ligase</keyword>
<evidence type="ECO:0000259" key="3">
    <source>
        <dbReference type="Pfam" id="PF00501"/>
    </source>
</evidence>
<evidence type="ECO:0000313" key="5">
    <source>
        <dbReference type="EMBL" id="MBU9726186.1"/>
    </source>
</evidence>
<dbReference type="Gene3D" id="3.30.300.30">
    <property type="match status" value="1"/>
</dbReference>
<comment type="caution">
    <text evidence="5">The sequence shown here is derived from an EMBL/GenBank/DDBJ whole genome shotgun (WGS) entry which is preliminary data.</text>
</comment>
<gene>
    <name evidence="5" type="ORF">KTH90_09180</name>
</gene>
<evidence type="ECO:0000259" key="4">
    <source>
        <dbReference type="Pfam" id="PF13193"/>
    </source>
</evidence>
<sequence length="543" mass="61032">MLQTNGLYEDTPLLRDTVSDCMTQNALIYPNRTAFIFDEIEYTWNEADKMTDHIAVSMLNKNIRKGCHIGFWSLNTVQLVFYLIAAMKIGAVPTVINYSYRSLELKKIIKKANIEQLFLGEYKKGSDYGGMAEEVRGECPGLKEICHMEKTSEELRRIYGERSAVAKAELSVLLTYKNAVETDDVIGITFTSGTTKDPKPVMLSHYNVLNNARQFAARMHVGHEENDVLLAPLPLFHSSGMTGMLCFSLVAGIPTVILRRFTANDALRAIERYHVTVLMAVPSMLELMACSYNEEEFDISSLRIGQTSGAGISAGKLQRIIETLGFDHFTMAYGQTECSPLITTTLYEDDWATITGTVGKPLSYVKVRIWDLEKDCELPAGKTGEIQVQGFNTMKGYYHCEEENRKKYTADGWLKTTDTGYFDERGYLHFVTRISDIIIRHGENISPMEIEGVIEQYSDDIIKVKVVGVAEEVVQEEVACVIQCSLGRIDPEDVKSYVKKILASYKVPKYVIQVDAFPMTETGKIDLAAVKRIAQEFAADEKI</sequence>
<evidence type="ECO:0000256" key="2">
    <source>
        <dbReference type="ARBA" id="ARBA00022598"/>
    </source>
</evidence>
<dbReference type="SUPFAM" id="SSF56801">
    <property type="entry name" value="Acetyl-CoA synthetase-like"/>
    <property type="match status" value="1"/>
</dbReference>
<comment type="similarity">
    <text evidence="1">Belongs to the ATP-dependent AMP-binding enzyme family.</text>
</comment>
<dbReference type="PANTHER" id="PTHR43201">
    <property type="entry name" value="ACYL-COA SYNTHETASE"/>
    <property type="match status" value="1"/>
</dbReference>
<dbReference type="Gene3D" id="3.40.50.12780">
    <property type="entry name" value="N-terminal domain of ligase-like"/>
    <property type="match status" value="1"/>
</dbReference>
<dbReference type="RefSeq" id="WP_158351092.1">
    <property type="nucleotide sequence ID" value="NZ_JAHQCX010000005.1"/>
</dbReference>
<dbReference type="InterPro" id="IPR042099">
    <property type="entry name" value="ANL_N_sf"/>
</dbReference>
<dbReference type="Pfam" id="PF13193">
    <property type="entry name" value="AMP-binding_C"/>
    <property type="match status" value="1"/>
</dbReference>
<evidence type="ECO:0000256" key="1">
    <source>
        <dbReference type="ARBA" id="ARBA00006432"/>
    </source>
</evidence>
<organism evidence="5 6">
    <name type="scientific">Diplocloster modestus</name>
    <dbReference type="NCBI Taxonomy" id="2850322"/>
    <lineage>
        <taxon>Bacteria</taxon>
        <taxon>Bacillati</taxon>
        <taxon>Bacillota</taxon>
        <taxon>Clostridia</taxon>
        <taxon>Lachnospirales</taxon>
        <taxon>Lachnospiraceae</taxon>
        <taxon>Diplocloster</taxon>
    </lineage>
</organism>
<dbReference type="EMBL" id="JAHQCX010000005">
    <property type="protein sequence ID" value="MBU9726186.1"/>
    <property type="molecule type" value="Genomic_DNA"/>
</dbReference>
<dbReference type="InterPro" id="IPR045851">
    <property type="entry name" value="AMP-bd_C_sf"/>
</dbReference>
<dbReference type="CDD" id="cd04433">
    <property type="entry name" value="AFD_class_I"/>
    <property type="match status" value="1"/>
</dbReference>
<dbReference type="InterPro" id="IPR025110">
    <property type="entry name" value="AMP-bd_C"/>
</dbReference>
<dbReference type="Pfam" id="PF00501">
    <property type="entry name" value="AMP-binding"/>
    <property type="match status" value="1"/>
</dbReference>
<proteinExistence type="inferred from homology"/>
<accession>A0ABS6K6L3</accession>
<protein>
    <submittedName>
        <fullName evidence="5">Acyl--CoA ligase</fullName>
    </submittedName>
</protein>
<dbReference type="Proteomes" id="UP001314681">
    <property type="component" value="Unassembled WGS sequence"/>
</dbReference>
<dbReference type="PANTHER" id="PTHR43201:SF5">
    <property type="entry name" value="MEDIUM-CHAIN ACYL-COA LIGASE ACSF2, MITOCHONDRIAL"/>
    <property type="match status" value="1"/>
</dbReference>
<feature type="domain" description="AMP-binding enzyme C-terminal" evidence="4">
    <location>
        <begin position="449"/>
        <end position="524"/>
    </location>
</feature>
<reference evidence="5 6" key="1">
    <citation type="submission" date="2021-06" db="EMBL/GenBank/DDBJ databases">
        <title>Description of novel taxa of the family Lachnospiraceae.</title>
        <authorList>
            <person name="Chaplin A.V."/>
            <person name="Sokolova S.R."/>
            <person name="Pikina A.P."/>
            <person name="Korzhanova M."/>
            <person name="Belova V."/>
            <person name="Korostin D."/>
            <person name="Efimov B.A."/>
        </authorList>
    </citation>
    <scope>NUCLEOTIDE SEQUENCE [LARGE SCALE GENOMIC DNA]</scope>
    <source>
        <strain evidence="5 6">ASD4241</strain>
    </source>
</reference>
<keyword evidence="6" id="KW-1185">Reference proteome</keyword>
<feature type="domain" description="AMP-dependent synthetase/ligase" evidence="3">
    <location>
        <begin position="25"/>
        <end position="398"/>
    </location>
</feature>
<dbReference type="GO" id="GO:0016874">
    <property type="term" value="F:ligase activity"/>
    <property type="evidence" value="ECO:0007669"/>
    <property type="project" value="UniProtKB-KW"/>
</dbReference>
<evidence type="ECO:0000313" key="6">
    <source>
        <dbReference type="Proteomes" id="UP001314681"/>
    </source>
</evidence>
<name>A0ABS6K6L3_9FIRM</name>